<keyword evidence="7" id="KW-0998">Cell outer membrane</keyword>
<name>A0ABS8MW68_9FLAO</name>
<evidence type="ECO:0000256" key="4">
    <source>
        <dbReference type="ARBA" id="ARBA00022692"/>
    </source>
</evidence>
<dbReference type="InterPro" id="IPR005017">
    <property type="entry name" value="OMPP1/FadL/TodX"/>
</dbReference>
<dbReference type="PANTHER" id="PTHR35093:SF8">
    <property type="entry name" value="OUTER MEMBRANE PROTEIN NMB0088-RELATED"/>
    <property type="match status" value="1"/>
</dbReference>
<keyword evidence="6" id="KW-0472">Membrane</keyword>
<dbReference type="Gene3D" id="2.40.160.60">
    <property type="entry name" value="Outer membrane protein transport protein (OMPP1/FadL/TodX)"/>
    <property type="match status" value="1"/>
</dbReference>
<evidence type="ECO:0000256" key="1">
    <source>
        <dbReference type="ARBA" id="ARBA00004571"/>
    </source>
</evidence>
<comment type="subcellular location">
    <subcellularLocation>
        <location evidence="1">Cell outer membrane</location>
        <topology evidence="1">Multi-pass membrane protein</topology>
    </subcellularLocation>
</comment>
<evidence type="ECO:0000256" key="6">
    <source>
        <dbReference type="ARBA" id="ARBA00023136"/>
    </source>
</evidence>
<keyword evidence="10" id="KW-1185">Reference proteome</keyword>
<proteinExistence type="inferred from homology"/>
<dbReference type="RefSeq" id="WP_229989962.1">
    <property type="nucleotide sequence ID" value="NZ_JAJJMO010000001.1"/>
</dbReference>
<organism evidence="9 10">
    <name type="scientific">Flavobacterium pisciphilum</name>
    <dbReference type="NCBI Taxonomy" id="2893755"/>
    <lineage>
        <taxon>Bacteria</taxon>
        <taxon>Pseudomonadati</taxon>
        <taxon>Bacteroidota</taxon>
        <taxon>Flavobacteriia</taxon>
        <taxon>Flavobacteriales</taxon>
        <taxon>Flavobacteriaceae</taxon>
        <taxon>Flavobacterium</taxon>
    </lineage>
</organism>
<reference evidence="9" key="1">
    <citation type="submission" date="2021-11" db="EMBL/GenBank/DDBJ databases">
        <title>Description of novel Flavobacterium species.</title>
        <authorList>
            <person name="Saticioglu I.B."/>
            <person name="Ay H."/>
            <person name="Altun S."/>
            <person name="Duman M."/>
        </authorList>
    </citation>
    <scope>NUCLEOTIDE SEQUENCE</scope>
    <source>
        <strain evidence="9">F-65</strain>
    </source>
</reference>
<accession>A0ABS8MW68</accession>
<comment type="caution">
    <text evidence="9">The sequence shown here is derived from an EMBL/GenBank/DDBJ whole genome shotgun (WGS) entry which is preliminary data.</text>
</comment>
<keyword evidence="3" id="KW-1134">Transmembrane beta strand</keyword>
<keyword evidence="5 8" id="KW-0732">Signal</keyword>
<dbReference type="SUPFAM" id="SSF56935">
    <property type="entry name" value="Porins"/>
    <property type="match status" value="1"/>
</dbReference>
<comment type="similarity">
    <text evidence="2">Belongs to the OmpP1/FadL family.</text>
</comment>
<dbReference type="PANTHER" id="PTHR35093">
    <property type="entry name" value="OUTER MEMBRANE PROTEIN NMB0088-RELATED"/>
    <property type="match status" value="1"/>
</dbReference>
<evidence type="ECO:0000256" key="2">
    <source>
        <dbReference type="ARBA" id="ARBA00008163"/>
    </source>
</evidence>
<evidence type="ECO:0000256" key="7">
    <source>
        <dbReference type="ARBA" id="ARBA00023237"/>
    </source>
</evidence>
<gene>
    <name evidence="9" type="ORF">LNQ49_15630</name>
</gene>
<keyword evidence="4" id="KW-0812">Transmembrane</keyword>
<evidence type="ECO:0000313" key="9">
    <source>
        <dbReference type="EMBL" id="MCC9073010.1"/>
    </source>
</evidence>
<evidence type="ECO:0000256" key="3">
    <source>
        <dbReference type="ARBA" id="ARBA00022452"/>
    </source>
</evidence>
<dbReference type="EMBL" id="JAJJMO010000001">
    <property type="protein sequence ID" value="MCC9073010.1"/>
    <property type="molecule type" value="Genomic_DNA"/>
</dbReference>
<protein>
    <submittedName>
        <fullName evidence="9">Outer membrane protein transport protein</fullName>
    </submittedName>
</protein>
<feature type="signal peptide" evidence="8">
    <location>
        <begin position="1"/>
        <end position="20"/>
    </location>
</feature>
<feature type="chain" id="PRO_5046230320" evidence="8">
    <location>
        <begin position="21"/>
        <end position="412"/>
    </location>
</feature>
<dbReference type="Proteomes" id="UP001430919">
    <property type="component" value="Unassembled WGS sequence"/>
</dbReference>
<evidence type="ECO:0000313" key="10">
    <source>
        <dbReference type="Proteomes" id="UP001430919"/>
    </source>
</evidence>
<evidence type="ECO:0000256" key="8">
    <source>
        <dbReference type="SAM" id="SignalP"/>
    </source>
</evidence>
<sequence>MKNKIAFVGLLVLMSVTSFSQSISTSPYSLYGLGSLYDSDFGSLPSMGSSGIALPSNQFINNLNPASLGFMSQNHFLFDIGGKFIESTYQNNLKSENRNNAQFSHIAFAFPITQKSAFSVALRPYSSASFKILNLKIPIENSQEQYNLDATGSGGLNNFDFSYAYKINKKLSLGLSAAVLFGNTTDDRYYTINNSVTNINKKTNYNGFRPTLGVQYQIDSTLTIGSTFKSPSRVKASKVQTVTIVGDSGTTTTDSNTNSDVDDYYLPSEIGVGVSKLFKNNLNITFDYEKSLWNNTRQSELYGNFVNQDRFALGLSYKSNKNARKYIDRIRYATGINYDAGYLEVDNQRVKNVSFSLGLTLPLESNTFSALNISYSYGQKGKIGDGLIKENYHKLSLNLSLDGIWFVKSKFD</sequence>
<evidence type="ECO:0000256" key="5">
    <source>
        <dbReference type="ARBA" id="ARBA00022729"/>
    </source>
</evidence>